<name>A0ABW9YY98_9HYPH</name>
<gene>
    <name evidence="1" type="ORF">GR303_05430</name>
</gene>
<proteinExistence type="predicted"/>
<organism evidence="1 2">
    <name type="scientific">Microvirga arsenatis</name>
    <dbReference type="NCBI Taxonomy" id="2692265"/>
    <lineage>
        <taxon>Bacteria</taxon>
        <taxon>Pseudomonadati</taxon>
        <taxon>Pseudomonadota</taxon>
        <taxon>Alphaproteobacteria</taxon>
        <taxon>Hyphomicrobiales</taxon>
        <taxon>Methylobacteriaceae</taxon>
        <taxon>Microvirga</taxon>
    </lineage>
</organism>
<evidence type="ECO:0000313" key="1">
    <source>
        <dbReference type="EMBL" id="NBJ23796.1"/>
    </source>
</evidence>
<accession>A0ABW9YY98</accession>
<evidence type="ECO:0000313" key="2">
    <source>
        <dbReference type="Proteomes" id="UP000818323"/>
    </source>
</evidence>
<keyword evidence="2" id="KW-1185">Reference proteome</keyword>
<reference evidence="1 2" key="1">
    <citation type="submission" date="2020-01" db="EMBL/GenBank/DDBJ databases">
        <title>Microvirga sp. nov., an arsenate reduction bacterium isolated from Tibet hotspring sediments.</title>
        <authorList>
            <person name="Yuan C.-G."/>
        </authorList>
    </citation>
    <scope>NUCLEOTIDE SEQUENCE [LARGE SCALE GENOMIC DNA]</scope>
    <source>
        <strain evidence="1 2">SYSU G3D203</strain>
    </source>
</reference>
<dbReference type="EMBL" id="JAAAXJ010000002">
    <property type="protein sequence ID" value="NBJ23796.1"/>
    <property type="molecule type" value="Genomic_DNA"/>
</dbReference>
<dbReference type="RefSeq" id="WP_161721030.1">
    <property type="nucleotide sequence ID" value="NZ_JAAAXI010000001.1"/>
</dbReference>
<dbReference type="Proteomes" id="UP000818323">
    <property type="component" value="Unassembled WGS sequence"/>
</dbReference>
<sequence length="198" mass="22963">MSKNIGIFSIVEGHGEVPAVPVLLRRFAHEIYNRYDFDVLTPFRLPRSKYAKDDELMRSLLLGSVKLSEYSKPHILIIMDADDDCPVTEQQRLSRLILNNNFNVPVSLVMPYREYETWFNTSIGPGTNHATFKAPYNPSPNAHGIRDAKGYFERNYLNQGVFYSETVDQQKYTSLIDLQANDDRSFRKMRKEMSIIFN</sequence>
<protein>
    <recommendedName>
        <fullName evidence="3">DUF4276 family protein</fullName>
    </recommendedName>
</protein>
<comment type="caution">
    <text evidence="1">The sequence shown here is derived from an EMBL/GenBank/DDBJ whole genome shotgun (WGS) entry which is preliminary data.</text>
</comment>
<evidence type="ECO:0008006" key="3">
    <source>
        <dbReference type="Google" id="ProtNLM"/>
    </source>
</evidence>